<feature type="transmembrane region" description="Helical" evidence="1">
    <location>
        <begin position="31"/>
        <end position="46"/>
    </location>
</feature>
<dbReference type="InterPro" id="IPR029058">
    <property type="entry name" value="AB_hydrolase_fold"/>
</dbReference>
<dbReference type="AlphaFoldDB" id="A0A382CN05"/>
<feature type="non-terminal residue" evidence="2">
    <location>
        <position position="201"/>
    </location>
</feature>
<keyword evidence="1" id="KW-0472">Membrane</keyword>
<protein>
    <submittedName>
        <fullName evidence="2">Uncharacterized protein</fullName>
    </submittedName>
</protein>
<feature type="transmembrane region" description="Helical" evidence="1">
    <location>
        <begin position="53"/>
        <end position="71"/>
    </location>
</feature>
<sequence>MRPFEIILLVLLCLAALQIFSSPDKRNRLDVFWKILLAIFFMHFFLEQSRWQMFPAYALIIVLSFIKNRRIHSTVKPFILLSLFVAIVPPLAVPVIKLPKLTGPYIIGSSTHHWVDPDRMEWFTDEDPDDKRQIMVQFWYPGKKSNRDQQTPYLDRLDVRAKTMGVAGGFPGFLIKHVGLTETNSFLELLPDSRGAPYLII</sequence>
<gene>
    <name evidence="2" type="ORF">METZ01_LOCUS180370</name>
</gene>
<evidence type="ECO:0000256" key="1">
    <source>
        <dbReference type="SAM" id="Phobius"/>
    </source>
</evidence>
<organism evidence="2">
    <name type="scientific">marine metagenome</name>
    <dbReference type="NCBI Taxonomy" id="408172"/>
    <lineage>
        <taxon>unclassified sequences</taxon>
        <taxon>metagenomes</taxon>
        <taxon>ecological metagenomes</taxon>
    </lineage>
</organism>
<keyword evidence="1" id="KW-0812">Transmembrane</keyword>
<accession>A0A382CN05</accession>
<evidence type="ECO:0000313" key="2">
    <source>
        <dbReference type="EMBL" id="SVB27516.1"/>
    </source>
</evidence>
<reference evidence="2" key="1">
    <citation type="submission" date="2018-05" db="EMBL/GenBank/DDBJ databases">
        <authorList>
            <person name="Lanie J.A."/>
            <person name="Ng W.-L."/>
            <person name="Kazmierczak K.M."/>
            <person name="Andrzejewski T.M."/>
            <person name="Davidsen T.M."/>
            <person name="Wayne K.J."/>
            <person name="Tettelin H."/>
            <person name="Glass J.I."/>
            <person name="Rusch D."/>
            <person name="Podicherti R."/>
            <person name="Tsui H.-C.T."/>
            <person name="Winkler M.E."/>
        </authorList>
    </citation>
    <scope>NUCLEOTIDE SEQUENCE</scope>
</reference>
<dbReference type="EMBL" id="UINC01035310">
    <property type="protein sequence ID" value="SVB27516.1"/>
    <property type="molecule type" value="Genomic_DNA"/>
</dbReference>
<name>A0A382CN05_9ZZZZ</name>
<dbReference type="Gene3D" id="3.40.50.1820">
    <property type="entry name" value="alpha/beta hydrolase"/>
    <property type="match status" value="1"/>
</dbReference>
<feature type="transmembrane region" description="Helical" evidence="1">
    <location>
        <begin position="77"/>
        <end position="96"/>
    </location>
</feature>
<keyword evidence="1" id="KW-1133">Transmembrane helix</keyword>
<proteinExistence type="predicted"/>